<protein>
    <submittedName>
        <fullName evidence="2">Uncharacterized protein</fullName>
    </submittedName>
</protein>
<dbReference type="Proteomes" id="UP000316759">
    <property type="component" value="Unassembled WGS sequence"/>
</dbReference>
<dbReference type="EMBL" id="SUNJ01010209">
    <property type="protein sequence ID" value="TPP59818.1"/>
    <property type="molecule type" value="Genomic_DNA"/>
</dbReference>
<evidence type="ECO:0000313" key="3">
    <source>
        <dbReference type="Proteomes" id="UP000316759"/>
    </source>
</evidence>
<sequence length="1044" mass="115694">MSDDLHLPTKRGRFKEKDINLMTDDPAAKRKQVDAHVQAFLKTVLDHANNNLLKTSKTRPTRRVRDVATQTDEVSEDPEAGWPWDVKAAFNFRGFACGTTQHSNSSSLDSAFVPNRAMYSQETLQLVSQQEVYHNQLQTELAVTSDAPQCYYTSNALTEVAEFESSSSSGVDSGGVCRVISEWMEKYERWFYENFGVDMKSITASAQNVAPFPAPAQFPDKPNLLYPCQTVPGTTLATSSQQDDVVSGAPVSYYVPEGSVCMPENHMFSPYVSLLPSFYTPAAFSHNMSAQHSLAISSVQLHNPIPPIFPPCQIASIEAKQQLGVQPQTLPTQSCTQIISTKPVVSSVVPSSISPVSMDNNRTTGPVTSFSDLPTELQTSAMLAALSIPVHNNRQPSMGQWGPLLRYGTYGRLPSPNEIQQLGLGGKTQASFGSSSEVSNGIESRQTASTSAAPSSDKMPPPPPTFILLRRQAMICALQELDARSRGGQNPHPEPLDPAQMYACDLLIGDVLIAEACSTYKQQAQNCAARQAFKLLSQPCFLVGSVRRWELVDYLVLCLSSKADLVPKLPPFLSDPFESLSKKDRKIDCKNPNEPFDVVNPKPPEDFWLYLADLPATALDDESSVCLPLLTNQTVRTHCRFVALNSTHGFNRSSYPIIPKLTFDPQIYWEKILSQSAEFSQMTVAFDVEVDTETGSFLCSALIDNHRYPPITGQNVSESQKQAVKELVKTLRQTQPVVGAVQSKSGSRWNPERLEPLWGVPERALIDTLMWGKEERDLAIDIEQLEAHCDVPELPESVQPDGLDPYSDHSTKGVQSEEDRYASPRHLENFLQAYAASALVTPLRLSSRTVPPRLWPLVRQIARNWGLLSCIENHFLADKINLCVLVCKRAPLPRLKRTLYERENYGCFTLLDRGNLQPDAKKRLLTVEPLVYDQIADSNVVNHLNVPVLNCNTSCSSLPVDDSDPYNSKELNAVTVVGARINHDNLIWHAYSIRNHNFVEASVHHSVSHQVATRLATSRSGTTFMLVLMLVSSSCVIRGFRITE</sequence>
<evidence type="ECO:0000313" key="2">
    <source>
        <dbReference type="EMBL" id="TPP59818.1"/>
    </source>
</evidence>
<dbReference type="AlphaFoldDB" id="A0A504YPF5"/>
<organism evidence="2 3">
    <name type="scientific">Fasciola gigantica</name>
    <name type="common">Giant liver fluke</name>
    <dbReference type="NCBI Taxonomy" id="46835"/>
    <lineage>
        <taxon>Eukaryota</taxon>
        <taxon>Metazoa</taxon>
        <taxon>Spiralia</taxon>
        <taxon>Lophotrochozoa</taxon>
        <taxon>Platyhelminthes</taxon>
        <taxon>Trematoda</taxon>
        <taxon>Digenea</taxon>
        <taxon>Plagiorchiida</taxon>
        <taxon>Echinostomata</taxon>
        <taxon>Echinostomatoidea</taxon>
        <taxon>Fasciolidae</taxon>
        <taxon>Fasciola</taxon>
    </lineage>
</organism>
<feature type="compositionally biased region" description="Polar residues" evidence="1">
    <location>
        <begin position="428"/>
        <end position="454"/>
    </location>
</feature>
<comment type="caution">
    <text evidence="2">The sequence shown here is derived from an EMBL/GenBank/DDBJ whole genome shotgun (WGS) entry which is preliminary data.</text>
</comment>
<name>A0A504YPF5_FASGI</name>
<reference evidence="2 3" key="1">
    <citation type="submission" date="2019-04" db="EMBL/GenBank/DDBJ databases">
        <title>Annotation for the trematode Fasciola gigantica.</title>
        <authorList>
            <person name="Choi Y.-J."/>
        </authorList>
    </citation>
    <scope>NUCLEOTIDE SEQUENCE [LARGE SCALE GENOMIC DNA]</scope>
    <source>
        <strain evidence="2">Uganda_cow_1</strain>
    </source>
</reference>
<feature type="region of interest" description="Disordered" evidence="1">
    <location>
        <begin position="56"/>
        <end position="80"/>
    </location>
</feature>
<keyword evidence="3" id="KW-1185">Reference proteome</keyword>
<dbReference type="OrthoDB" id="6235036at2759"/>
<gene>
    <name evidence="2" type="ORF">FGIG_04853</name>
</gene>
<feature type="compositionally biased region" description="Basic and acidic residues" evidence="1">
    <location>
        <begin position="806"/>
        <end position="815"/>
    </location>
</feature>
<feature type="region of interest" description="Disordered" evidence="1">
    <location>
        <begin position="418"/>
        <end position="464"/>
    </location>
</feature>
<accession>A0A504YPF5</accession>
<feature type="region of interest" description="Disordered" evidence="1">
    <location>
        <begin position="794"/>
        <end position="815"/>
    </location>
</feature>
<proteinExistence type="predicted"/>
<evidence type="ECO:0000256" key="1">
    <source>
        <dbReference type="SAM" id="MobiDB-lite"/>
    </source>
</evidence>